<dbReference type="EMBL" id="LXQA010071131">
    <property type="protein sequence ID" value="MCI09028.1"/>
    <property type="molecule type" value="Genomic_DNA"/>
</dbReference>
<keyword evidence="2" id="KW-1185">Reference proteome</keyword>
<feature type="non-terminal residue" evidence="1">
    <location>
        <position position="71"/>
    </location>
</feature>
<dbReference type="AlphaFoldDB" id="A0A392PAC4"/>
<comment type="caution">
    <text evidence="1">The sequence shown here is derived from an EMBL/GenBank/DDBJ whole genome shotgun (WGS) entry which is preliminary data.</text>
</comment>
<sequence length="71" mass="8215">MSNNECSRYCVGASMVSRMHTCEDCQWRLTFMLEEPLMTCPLGICFDLWISSGITILRYERFVGDVIFGHL</sequence>
<reference evidence="1 2" key="1">
    <citation type="journal article" date="2018" name="Front. Plant Sci.">
        <title>Red Clover (Trifolium pratense) and Zigzag Clover (T. medium) - A Picture of Genomic Similarities and Differences.</title>
        <authorList>
            <person name="Dluhosova J."/>
            <person name="Istvanek J."/>
            <person name="Nedelnik J."/>
            <person name="Repkova J."/>
        </authorList>
    </citation>
    <scope>NUCLEOTIDE SEQUENCE [LARGE SCALE GENOMIC DNA]</scope>
    <source>
        <strain evidence="2">cv. 10/8</strain>
        <tissue evidence="1">Leaf</tissue>
    </source>
</reference>
<organism evidence="1 2">
    <name type="scientific">Trifolium medium</name>
    <dbReference type="NCBI Taxonomy" id="97028"/>
    <lineage>
        <taxon>Eukaryota</taxon>
        <taxon>Viridiplantae</taxon>
        <taxon>Streptophyta</taxon>
        <taxon>Embryophyta</taxon>
        <taxon>Tracheophyta</taxon>
        <taxon>Spermatophyta</taxon>
        <taxon>Magnoliopsida</taxon>
        <taxon>eudicotyledons</taxon>
        <taxon>Gunneridae</taxon>
        <taxon>Pentapetalae</taxon>
        <taxon>rosids</taxon>
        <taxon>fabids</taxon>
        <taxon>Fabales</taxon>
        <taxon>Fabaceae</taxon>
        <taxon>Papilionoideae</taxon>
        <taxon>50 kb inversion clade</taxon>
        <taxon>NPAAA clade</taxon>
        <taxon>Hologalegina</taxon>
        <taxon>IRL clade</taxon>
        <taxon>Trifolieae</taxon>
        <taxon>Trifolium</taxon>
    </lineage>
</organism>
<evidence type="ECO:0000313" key="1">
    <source>
        <dbReference type="EMBL" id="MCI09028.1"/>
    </source>
</evidence>
<dbReference type="Proteomes" id="UP000265520">
    <property type="component" value="Unassembled WGS sequence"/>
</dbReference>
<name>A0A392PAC4_9FABA</name>
<evidence type="ECO:0000313" key="2">
    <source>
        <dbReference type="Proteomes" id="UP000265520"/>
    </source>
</evidence>
<accession>A0A392PAC4</accession>
<protein>
    <submittedName>
        <fullName evidence="1">Uncharacterized protein</fullName>
    </submittedName>
</protein>
<proteinExistence type="predicted"/>